<protein>
    <submittedName>
        <fullName evidence="1">Uncharacterized protein</fullName>
    </submittedName>
</protein>
<dbReference type="Proteomes" id="UP000828390">
    <property type="component" value="Unassembled WGS sequence"/>
</dbReference>
<name>A0A9D3YBA3_DREPO</name>
<reference evidence="1" key="2">
    <citation type="submission" date="2020-11" db="EMBL/GenBank/DDBJ databases">
        <authorList>
            <person name="McCartney M.A."/>
            <person name="Auch B."/>
            <person name="Kono T."/>
            <person name="Mallez S."/>
            <person name="Becker A."/>
            <person name="Gohl D.M."/>
            <person name="Silverstein K.A.T."/>
            <person name="Koren S."/>
            <person name="Bechman K.B."/>
            <person name="Herman A."/>
            <person name="Abrahante J.E."/>
            <person name="Garbe J."/>
        </authorList>
    </citation>
    <scope>NUCLEOTIDE SEQUENCE</scope>
    <source>
        <strain evidence="1">Duluth1</strain>
        <tissue evidence="1">Whole animal</tissue>
    </source>
</reference>
<dbReference type="AlphaFoldDB" id="A0A9D3YBA3"/>
<accession>A0A9D3YBA3</accession>
<keyword evidence="2" id="KW-1185">Reference proteome</keyword>
<gene>
    <name evidence="1" type="ORF">DPMN_084708</name>
</gene>
<evidence type="ECO:0000313" key="2">
    <source>
        <dbReference type="Proteomes" id="UP000828390"/>
    </source>
</evidence>
<proteinExistence type="predicted"/>
<dbReference type="EMBL" id="JAIWYP010000016">
    <property type="protein sequence ID" value="KAH3697218.1"/>
    <property type="molecule type" value="Genomic_DNA"/>
</dbReference>
<evidence type="ECO:0000313" key="1">
    <source>
        <dbReference type="EMBL" id="KAH3697218.1"/>
    </source>
</evidence>
<reference evidence="1" key="1">
    <citation type="journal article" date="2019" name="bioRxiv">
        <title>The Genome of the Zebra Mussel, Dreissena polymorpha: A Resource for Invasive Species Research.</title>
        <authorList>
            <person name="McCartney M.A."/>
            <person name="Auch B."/>
            <person name="Kono T."/>
            <person name="Mallez S."/>
            <person name="Zhang Y."/>
            <person name="Obille A."/>
            <person name="Becker A."/>
            <person name="Abrahante J.E."/>
            <person name="Garbe J."/>
            <person name="Badalamenti J.P."/>
            <person name="Herman A."/>
            <person name="Mangelson H."/>
            <person name="Liachko I."/>
            <person name="Sullivan S."/>
            <person name="Sone E.D."/>
            <person name="Koren S."/>
            <person name="Silverstein K.A.T."/>
            <person name="Beckman K.B."/>
            <person name="Gohl D.M."/>
        </authorList>
    </citation>
    <scope>NUCLEOTIDE SEQUENCE</scope>
    <source>
        <strain evidence="1">Duluth1</strain>
        <tissue evidence="1">Whole animal</tissue>
    </source>
</reference>
<comment type="caution">
    <text evidence="1">The sequence shown here is derived from an EMBL/GenBank/DDBJ whole genome shotgun (WGS) entry which is preliminary data.</text>
</comment>
<sequence>MTGNSSKTLTSGVYLNTTDTCFAPRVSATLPRRVPPPAAPSNPDTLWFQDSSGQFVPVNSDDLPSSSGFNYQGVDFVDSHSSLPYTHNLVFDNRLGNSTSVSADSMHTAGVVDKEADSEADFNNDTYKYLASINQIYELIFRTLGDDYCPRPAEMSTNSTISITEQ</sequence>
<organism evidence="1 2">
    <name type="scientific">Dreissena polymorpha</name>
    <name type="common">Zebra mussel</name>
    <name type="synonym">Mytilus polymorpha</name>
    <dbReference type="NCBI Taxonomy" id="45954"/>
    <lineage>
        <taxon>Eukaryota</taxon>
        <taxon>Metazoa</taxon>
        <taxon>Spiralia</taxon>
        <taxon>Lophotrochozoa</taxon>
        <taxon>Mollusca</taxon>
        <taxon>Bivalvia</taxon>
        <taxon>Autobranchia</taxon>
        <taxon>Heteroconchia</taxon>
        <taxon>Euheterodonta</taxon>
        <taxon>Imparidentia</taxon>
        <taxon>Neoheterodontei</taxon>
        <taxon>Myida</taxon>
        <taxon>Dreissenoidea</taxon>
        <taxon>Dreissenidae</taxon>
        <taxon>Dreissena</taxon>
    </lineage>
</organism>